<evidence type="ECO:0000313" key="9">
    <source>
        <dbReference type="EMBL" id="OKL40345.1"/>
    </source>
</evidence>
<feature type="domain" description="RagB/SusD" evidence="7">
    <location>
        <begin position="375"/>
        <end position="529"/>
    </location>
</feature>
<evidence type="ECO:0000256" key="1">
    <source>
        <dbReference type="ARBA" id="ARBA00004442"/>
    </source>
</evidence>
<feature type="chain" id="PRO_5012727882" description="RagB/SusD family nutrient uptake outer membrane protein" evidence="6">
    <location>
        <begin position="24"/>
        <end position="529"/>
    </location>
</feature>
<dbReference type="OrthoDB" id="9792139at2"/>
<comment type="caution">
    <text evidence="9">The sequence shown here is derived from an EMBL/GenBank/DDBJ whole genome shotgun (WGS) entry which is preliminary data.</text>
</comment>
<feature type="signal peptide" evidence="6">
    <location>
        <begin position="1"/>
        <end position="23"/>
    </location>
</feature>
<reference evidence="9 10" key="1">
    <citation type="submission" date="2016-03" db="EMBL/GenBank/DDBJ databases">
        <title>Genome sequence of Pontibacter sp. nov., of the family cytophagaceae, isolated from marine sediment of the Yellow Sea, China.</title>
        <authorList>
            <person name="Zhang G."/>
            <person name="Zhang R."/>
        </authorList>
    </citation>
    <scope>NUCLEOTIDE SEQUENCE [LARGE SCALE GENOMIC DNA]</scope>
    <source>
        <strain evidence="9 10">S10-8</strain>
    </source>
</reference>
<dbReference type="InterPro" id="IPR012944">
    <property type="entry name" value="SusD_RagB_dom"/>
</dbReference>
<comment type="similarity">
    <text evidence="2">Belongs to the SusD family.</text>
</comment>
<dbReference type="InterPro" id="IPR011990">
    <property type="entry name" value="TPR-like_helical_dom_sf"/>
</dbReference>
<accession>A0A1Q5PDM0</accession>
<keyword evidence="3 6" id="KW-0732">Signal</keyword>
<gene>
    <name evidence="9" type="ORF">A3841_18670</name>
</gene>
<evidence type="ECO:0000256" key="4">
    <source>
        <dbReference type="ARBA" id="ARBA00023136"/>
    </source>
</evidence>
<keyword evidence="5" id="KW-0998">Cell outer membrane</keyword>
<dbReference type="Pfam" id="PF14322">
    <property type="entry name" value="SusD-like_3"/>
    <property type="match status" value="1"/>
</dbReference>
<dbReference type="EMBL" id="LVWA01000005">
    <property type="protein sequence ID" value="OKL40345.1"/>
    <property type="molecule type" value="Genomic_DNA"/>
</dbReference>
<evidence type="ECO:0000256" key="3">
    <source>
        <dbReference type="ARBA" id="ARBA00022729"/>
    </source>
</evidence>
<protein>
    <recommendedName>
        <fullName evidence="11">RagB/SusD family nutrient uptake outer membrane protein</fullName>
    </recommendedName>
</protein>
<dbReference type="Gene3D" id="1.25.40.10">
    <property type="entry name" value="Tetratricopeptide repeat domain"/>
    <property type="match status" value="1"/>
</dbReference>
<comment type="subcellular location">
    <subcellularLocation>
        <location evidence="1">Cell outer membrane</location>
    </subcellularLocation>
</comment>
<evidence type="ECO:0000256" key="6">
    <source>
        <dbReference type="SAM" id="SignalP"/>
    </source>
</evidence>
<dbReference type="SUPFAM" id="SSF48452">
    <property type="entry name" value="TPR-like"/>
    <property type="match status" value="1"/>
</dbReference>
<dbReference type="GO" id="GO:0009279">
    <property type="term" value="C:cell outer membrane"/>
    <property type="evidence" value="ECO:0007669"/>
    <property type="project" value="UniProtKB-SubCell"/>
</dbReference>
<dbReference type="CDD" id="cd08977">
    <property type="entry name" value="SusD"/>
    <property type="match status" value="1"/>
</dbReference>
<evidence type="ECO:0000259" key="8">
    <source>
        <dbReference type="Pfam" id="PF14322"/>
    </source>
</evidence>
<dbReference type="AlphaFoldDB" id="A0A1Q5PDM0"/>
<dbReference type="Gene3D" id="1.10.3780.10">
    <property type="entry name" value="SusD-like"/>
    <property type="match status" value="1"/>
</dbReference>
<dbReference type="RefSeq" id="WP_073852447.1">
    <property type="nucleotide sequence ID" value="NZ_LVWA01000005.1"/>
</dbReference>
<organism evidence="9 10">
    <name type="scientific">Pontibacter flavimaris</name>
    <dbReference type="NCBI Taxonomy" id="1797110"/>
    <lineage>
        <taxon>Bacteria</taxon>
        <taxon>Pseudomonadati</taxon>
        <taxon>Bacteroidota</taxon>
        <taxon>Cytophagia</taxon>
        <taxon>Cytophagales</taxon>
        <taxon>Hymenobacteraceae</taxon>
        <taxon>Pontibacter</taxon>
    </lineage>
</organism>
<sequence>MKTKYIASLLLSGLISFSTVSCTDDLDQTPPYEVTSATVYNDFNNYKQVLAKVYAGYALTGQIGPAGDPDITGGDEGFSSYLRQYWQLQELTTDEAIIGWGDAGLPDLHDMDWSPNNQFITAMFARIYYQISLSNEFIRETTDEKLAGRGITGANAETARLFHAEARFLRALSYYHALDLFGNVPFVDENDQVGAFFPEQISRAELFDYVEAELLAVESLLAEPMQNEYARADKGAAWTLLAKLYLNAEVYKGENRYADAMAYAKKVVDAGYTLEEDYDDLFLADNHTANGIIFPIAFDGQRTQTFGGTTYLVHAPIGGSMRPVEDFGVGGGWAGLRTTSAFVGLFPNPEDSQDDRANFYTLGQTLEIAEIGPFSNGYAIAKYKNLTSDGEVGSHAGLEFVDTDFPMFRVADAYLMYAEAALRAGGDLGLAVDLVNRLRERAYDGASGNITQSQLNLQFVLDERGRELYWEGHRRTDLIRYGLFTGSDYLWPWKGGVAEGRAVGDFRALFPIPTPDLIANPNLQQNPGY</sequence>
<dbReference type="Gene3D" id="1.25.40.390">
    <property type="match status" value="1"/>
</dbReference>
<feature type="domain" description="SusD-like N-terminal" evidence="8">
    <location>
        <begin position="111"/>
        <end position="246"/>
    </location>
</feature>
<evidence type="ECO:0000259" key="7">
    <source>
        <dbReference type="Pfam" id="PF07980"/>
    </source>
</evidence>
<keyword evidence="4" id="KW-0472">Membrane</keyword>
<dbReference type="PROSITE" id="PS51257">
    <property type="entry name" value="PROKAR_LIPOPROTEIN"/>
    <property type="match status" value="1"/>
</dbReference>
<name>A0A1Q5PDM0_9BACT</name>
<evidence type="ECO:0000256" key="2">
    <source>
        <dbReference type="ARBA" id="ARBA00006275"/>
    </source>
</evidence>
<keyword evidence="10" id="KW-1185">Reference proteome</keyword>
<evidence type="ECO:0008006" key="11">
    <source>
        <dbReference type="Google" id="ProtNLM"/>
    </source>
</evidence>
<evidence type="ECO:0000256" key="5">
    <source>
        <dbReference type="ARBA" id="ARBA00023237"/>
    </source>
</evidence>
<evidence type="ECO:0000313" key="10">
    <source>
        <dbReference type="Proteomes" id="UP000186551"/>
    </source>
</evidence>
<dbReference type="Pfam" id="PF07980">
    <property type="entry name" value="SusD_RagB"/>
    <property type="match status" value="1"/>
</dbReference>
<dbReference type="STRING" id="1797110.A3841_18670"/>
<proteinExistence type="inferred from homology"/>
<dbReference type="InterPro" id="IPR033985">
    <property type="entry name" value="SusD-like_N"/>
</dbReference>
<dbReference type="Proteomes" id="UP000186551">
    <property type="component" value="Unassembled WGS sequence"/>
</dbReference>